<dbReference type="STRING" id="100787.A0A0G4LPI5"/>
<keyword evidence="7" id="KW-1185">Reference proteome</keyword>
<protein>
    <recommendedName>
        <fullName evidence="8">HhH-GPD domain-containing protein</fullName>
    </recommendedName>
</protein>
<dbReference type="Pfam" id="PF01470">
    <property type="entry name" value="Peptidase_C15"/>
    <property type="match status" value="1"/>
</dbReference>
<proteinExistence type="inferred from homology"/>
<organism evidence="6 7">
    <name type="scientific">Verticillium longisporum</name>
    <name type="common">Verticillium dahliae var. longisporum</name>
    <dbReference type="NCBI Taxonomy" id="100787"/>
    <lineage>
        <taxon>Eukaryota</taxon>
        <taxon>Fungi</taxon>
        <taxon>Dikarya</taxon>
        <taxon>Ascomycota</taxon>
        <taxon>Pezizomycotina</taxon>
        <taxon>Sordariomycetes</taxon>
        <taxon>Hypocreomycetidae</taxon>
        <taxon>Glomerellales</taxon>
        <taxon>Plectosphaerellaceae</taxon>
        <taxon>Verticillium</taxon>
    </lineage>
</organism>
<keyword evidence="4" id="KW-0788">Thiol protease</keyword>
<evidence type="ECO:0000313" key="7">
    <source>
        <dbReference type="Proteomes" id="UP000044602"/>
    </source>
</evidence>
<dbReference type="AlphaFoldDB" id="A0A0G4LPI5"/>
<dbReference type="SUPFAM" id="SSF53182">
    <property type="entry name" value="Pyrrolidone carboxyl peptidase (pyroglutamate aminopeptidase)"/>
    <property type="match status" value="1"/>
</dbReference>
<dbReference type="InterPro" id="IPR016125">
    <property type="entry name" value="Peptidase_C15-like"/>
</dbReference>
<evidence type="ECO:0000256" key="3">
    <source>
        <dbReference type="ARBA" id="ARBA00022801"/>
    </source>
</evidence>
<evidence type="ECO:0000256" key="4">
    <source>
        <dbReference type="ARBA" id="ARBA00022807"/>
    </source>
</evidence>
<evidence type="ECO:0008006" key="8">
    <source>
        <dbReference type="Google" id="ProtNLM"/>
    </source>
</evidence>
<dbReference type="InterPro" id="IPR036440">
    <property type="entry name" value="Peptidase_C15-like_sf"/>
</dbReference>
<feature type="region of interest" description="Disordered" evidence="5">
    <location>
        <begin position="26"/>
        <end position="49"/>
    </location>
</feature>
<dbReference type="PANTHER" id="PTHR23402:SF1">
    <property type="entry name" value="PYROGLUTAMYL-PEPTIDASE I"/>
    <property type="match status" value="1"/>
</dbReference>
<dbReference type="InterPro" id="IPR011257">
    <property type="entry name" value="DNA_glycosylase"/>
</dbReference>
<gene>
    <name evidence="6" type="ORF">BN1708_013832</name>
</gene>
<dbReference type="PANTHER" id="PTHR23402">
    <property type="entry name" value="PROTEASE FAMILY C15 PYROGLUTAMYL-PEPTIDASE I-RELATED"/>
    <property type="match status" value="1"/>
</dbReference>
<keyword evidence="2" id="KW-0645">Protease</keyword>
<evidence type="ECO:0000313" key="6">
    <source>
        <dbReference type="EMBL" id="CRK23856.1"/>
    </source>
</evidence>
<dbReference type="GO" id="GO:0006281">
    <property type="term" value="P:DNA repair"/>
    <property type="evidence" value="ECO:0007669"/>
    <property type="project" value="InterPro"/>
</dbReference>
<dbReference type="Gene3D" id="3.40.630.20">
    <property type="entry name" value="Peptidase C15, pyroglutamyl peptidase I-like"/>
    <property type="match status" value="1"/>
</dbReference>
<name>A0A0G4LPI5_VERLO</name>
<feature type="region of interest" description="Disordered" evidence="5">
    <location>
        <begin position="501"/>
        <end position="525"/>
    </location>
</feature>
<evidence type="ECO:0000256" key="5">
    <source>
        <dbReference type="SAM" id="MobiDB-lite"/>
    </source>
</evidence>
<dbReference type="GO" id="GO:0006508">
    <property type="term" value="P:proteolysis"/>
    <property type="evidence" value="ECO:0007669"/>
    <property type="project" value="UniProtKB-KW"/>
</dbReference>
<dbReference type="Gene3D" id="1.10.340.30">
    <property type="entry name" value="Hypothetical protein, domain 2"/>
    <property type="match status" value="1"/>
</dbReference>
<dbReference type="GO" id="GO:0008234">
    <property type="term" value="F:cysteine-type peptidase activity"/>
    <property type="evidence" value="ECO:0007669"/>
    <property type="project" value="UniProtKB-KW"/>
</dbReference>
<accession>A0A0G4LPI5</accession>
<reference evidence="6 7" key="1">
    <citation type="submission" date="2015-05" db="EMBL/GenBank/DDBJ databases">
        <authorList>
            <person name="Wang D.B."/>
            <person name="Wang M."/>
        </authorList>
    </citation>
    <scope>NUCLEOTIDE SEQUENCE [LARGE SCALE GENOMIC DNA]</scope>
    <source>
        <strain evidence="6">VL1</strain>
    </source>
</reference>
<dbReference type="Proteomes" id="UP000044602">
    <property type="component" value="Unassembled WGS sequence"/>
</dbReference>
<evidence type="ECO:0000256" key="2">
    <source>
        <dbReference type="ARBA" id="ARBA00022670"/>
    </source>
</evidence>
<dbReference type="SUPFAM" id="SSF48150">
    <property type="entry name" value="DNA-glycosylase"/>
    <property type="match status" value="1"/>
</dbReference>
<comment type="similarity">
    <text evidence="1">Belongs to the peptidase C15 family.</text>
</comment>
<feature type="compositionally biased region" description="Basic and acidic residues" evidence="5">
    <location>
        <begin position="26"/>
        <end position="38"/>
    </location>
</feature>
<keyword evidence="3" id="KW-0378">Hydrolase</keyword>
<dbReference type="EMBL" id="CVQH01016446">
    <property type="protein sequence ID" value="CRK23856.1"/>
    <property type="molecule type" value="Genomic_DNA"/>
</dbReference>
<evidence type="ECO:0000256" key="1">
    <source>
        <dbReference type="ARBA" id="ARBA00006641"/>
    </source>
</evidence>
<sequence>MQDHSGWAETDRLIQVLRESLRTFGEELQNKKPARRDAPQASVKPKKVKSPYWASSAESYMPNQAWGSVFQADVDAVSRALEPLAGQGAQLGQVSPENTTHDCQHHPSTIVEQDVLNDVGPKFLAPPAALSLSNTHISPQELTTDGHLVRPLLPPGTVFFHDVADQIRSEVTLKPRSPVKSPFFCPESPKPSPKTKRPVAGAVSAIPFPPLTAPCFSLIEEKFSHDPFWLLIAVTFLIKTAGKLAIPAFFKVKERFPTPEHLAASEATTAITDMIRHLGLAVNRTSMIQKYARLWVETPPQPGRVYRVRGYDKREVPGELPLDATTPTDNREAGDAWEIGHMTQGKYALDSWRIFCRDELLGRAQNWNGLGAPPEFQPEWMRVRPDDKELRACLRWMYMKEGWEWDPTTGEKTVLRPEMERAVNESRPFKAAYPVNPSWEIARRLPSHLPTPVPAAGADPSTAPALPLPPVRILVHPEAIRVNYQIVRGLVPTLWDQLPHDTPVDPSAAPPRDGPGGPAAHPSNPPRIDLCIHIGMAGPRPFYCIERRGHRDGYAMPDVDGTRLEDDDRRREQGPDWVWADMPPELETDLDVRDVLRRWRRLSPDDADLRISEDAGRYLCDFIYMSSLAHLYRKGEQRRVVFLHVPCDASEEAVGRGTELATELVRALVESEVQRRRNADIRKEDKIAVELRV</sequence>